<dbReference type="GO" id="GO:0008360">
    <property type="term" value="P:regulation of cell shape"/>
    <property type="evidence" value="ECO:0007669"/>
    <property type="project" value="UniProtKB-KW"/>
</dbReference>
<keyword evidence="6" id="KW-0133">Cell shape</keyword>
<evidence type="ECO:0000256" key="9">
    <source>
        <dbReference type="ARBA" id="ARBA00023316"/>
    </source>
</evidence>
<comment type="caution">
    <text evidence="17">The sequence shown here is derived from an EMBL/GenBank/DDBJ whole genome shotgun (WGS) entry which is preliminary data.</text>
</comment>
<keyword evidence="9" id="KW-0961">Cell wall biogenesis/degradation</keyword>
<comment type="pathway">
    <text evidence="2">Cell wall biogenesis; peptidoglycan biosynthesis.</text>
</comment>
<evidence type="ECO:0000256" key="1">
    <source>
        <dbReference type="ARBA" id="ARBA00004496"/>
    </source>
</evidence>
<dbReference type="InterPro" id="IPR050068">
    <property type="entry name" value="MurA_subfamily"/>
</dbReference>
<evidence type="ECO:0000256" key="14">
    <source>
        <dbReference type="ARBA" id="ARBA00042842"/>
    </source>
</evidence>
<keyword evidence="8" id="KW-0131">Cell cycle</keyword>
<dbReference type="Gene3D" id="3.65.10.10">
    <property type="entry name" value="Enolpyruvate transferase domain"/>
    <property type="match status" value="4"/>
</dbReference>
<protein>
    <recommendedName>
        <fullName evidence="12">UDP-N-acetylglucosamine 1-carboxyvinyltransferase</fullName>
        <ecNumber evidence="11">2.5.1.7</ecNumber>
    </recommendedName>
    <alternativeName>
        <fullName evidence="13">Enoylpyruvate transferase</fullName>
    </alternativeName>
    <alternativeName>
        <fullName evidence="14">UDP-N-acetylglucosamine enolpyruvyl transferase</fullName>
    </alternativeName>
</protein>
<comment type="catalytic activity">
    <reaction evidence="15">
        <text>phosphoenolpyruvate + UDP-N-acetyl-alpha-D-glucosamine = UDP-N-acetyl-3-O-(1-carboxyvinyl)-alpha-D-glucosamine + phosphate</text>
        <dbReference type="Rhea" id="RHEA:18681"/>
        <dbReference type="ChEBI" id="CHEBI:43474"/>
        <dbReference type="ChEBI" id="CHEBI:57705"/>
        <dbReference type="ChEBI" id="CHEBI:58702"/>
        <dbReference type="ChEBI" id="CHEBI:68483"/>
        <dbReference type="EC" id="2.5.1.7"/>
    </reaction>
</comment>
<dbReference type="EC" id="2.5.1.7" evidence="11"/>
<evidence type="ECO:0000256" key="10">
    <source>
        <dbReference type="ARBA" id="ARBA00038367"/>
    </source>
</evidence>
<dbReference type="InterPro" id="IPR001986">
    <property type="entry name" value="Enolpyruvate_Tfrase_dom"/>
</dbReference>
<evidence type="ECO:0000256" key="2">
    <source>
        <dbReference type="ARBA" id="ARBA00004752"/>
    </source>
</evidence>
<dbReference type="Proteomes" id="UP000594638">
    <property type="component" value="Unassembled WGS sequence"/>
</dbReference>
<evidence type="ECO:0000256" key="7">
    <source>
        <dbReference type="ARBA" id="ARBA00022984"/>
    </source>
</evidence>
<accession>A0A8S0T0B6</accession>
<dbReference type="SUPFAM" id="SSF55205">
    <property type="entry name" value="EPT/RTPC-like"/>
    <property type="match status" value="1"/>
</dbReference>
<dbReference type="GO" id="GO:0005737">
    <property type="term" value="C:cytoplasm"/>
    <property type="evidence" value="ECO:0007669"/>
    <property type="project" value="UniProtKB-SubCell"/>
</dbReference>
<proteinExistence type="inferred from homology"/>
<feature type="domain" description="Enolpyruvate transferase" evidence="16">
    <location>
        <begin position="190"/>
        <end position="339"/>
    </location>
</feature>
<dbReference type="PANTHER" id="PTHR43783:SF1">
    <property type="entry name" value="UDP-N-ACETYLGLUCOSAMINE 1-CARBOXYVINYLTRANSFERASE"/>
    <property type="match status" value="1"/>
</dbReference>
<dbReference type="InterPro" id="IPR036968">
    <property type="entry name" value="Enolpyruvate_Tfrase_sf"/>
</dbReference>
<evidence type="ECO:0000256" key="3">
    <source>
        <dbReference type="ARBA" id="ARBA00022490"/>
    </source>
</evidence>
<dbReference type="GO" id="GO:0008760">
    <property type="term" value="F:UDP-N-acetylglucosamine 1-carboxyvinyltransferase activity"/>
    <property type="evidence" value="ECO:0007669"/>
    <property type="project" value="UniProtKB-EC"/>
</dbReference>
<evidence type="ECO:0000313" key="17">
    <source>
        <dbReference type="EMBL" id="CAA2998563.1"/>
    </source>
</evidence>
<evidence type="ECO:0000256" key="4">
    <source>
        <dbReference type="ARBA" id="ARBA00022618"/>
    </source>
</evidence>
<keyword evidence="3" id="KW-0963">Cytoplasm</keyword>
<evidence type="ECO:0000256" key="6">
    <source>
        <dbReference type="ARBA" id="ARBA00022960"/>
    </source>
</evidence>
<dbReference type="Pfam" id="PF00275">
    <property type="entry name" value="EPSP_synthase"/>
    <property type="match status" value="2"/>
</dbReference>
<dbReference type="GO" id="GO:0071555">
    <property type="term" value="P:cell wall organization"/>
    <property type="evidence" value="ECO:0007669"/>
    <property type="project" value="UniProtKB-KW"/>
</dbReference>
<evidence type="ECO:0000313" key="18">
    <source>
        <dbReference type="Proteomes" id="UP000594638"/>
    </source>
</evidence>
<evidence type="ECO:0000256" key="12">
    <source>
        <dbReference type="ARBA" id="ARBA00039754"/>
    </source>
</evidence>
<keyword evidence="4" id="KW-0132">Cell division</keyword>
<dbReference type="AlphaFoldDB" id="A0A8S0T0B6"/>
<dbReference type="Gramene" id="OE9A069892T1">
    <property type="protein sequence ID" value="OE9A069892C1"/>
    <property type="gene ID" value="OE9A069892"/>
</dbReference>
<dbReference type="GO" id="GO:0051301">
    <property type="term" value="P:cell division"/>
    <property type="evidence" value="ECO:0007669"/>
    <property type="project" value="UniProtKB-KW"/>
</dbReference>
<evidence type="ECO:0000256" key="15">
    <source>
        <dbReference type="ARBA" id="ARBA00047527"/>
    </source>
</evidence>
<dbReference type="EMBL" id="CACTIH010005597">
    <property type="protein sequence ID" value="CAA2998563.1"/>
    <property type="molecule type" value="Genomic_DNA"/>
</dbReference>
<reference evidence="17 18" key="1">
    <citation type="submission" date="2019-12" db="EMBL/GenBank/DDBJ databases">
        <authorList>
            <person name="Alioto T."/>
            <person name="Alioto T."/>
            <person name="Gomez Garrido J."/>
        </authorList>
    </citation>
    <scope>NUCLEOTIDE SEQUENCE [LARGE SCALE GENOMIC DNA]</scope>
</reference>
<gene>
    <name evidence="17" type="ORF">OLEA9_A069892</name>
</gene>
<evidence type="ECO:0000256" key="13">
    <source>
        <dbReference type="ARBA" id="ARBA00042443"/>
    </source>
</evidence>
<comment type="similarity">
    <text evidence="10">Belongs to the EPSP synthase family. MurA subfamily.</text>
</comment>
<keyword evidence="18" id="KW-1185">Reference proteome</keyword>
<evidence type="ECO:0000256" key="11">
    <source>
        <dbReference type="ARBA" id="ARBA00039108"/>
    </source>
</evidence>
<name>A0A8S0T0B6_OLEEU</name>
<dbReference type="OrthoDB" id="1718875at2759"/>
<dbReference type="InterPro" id="IPR013792">
    <property type="entry name" value="RNA3'P_cycl/enolpyr_Trfase_a/b"/>
</dbReference>
<organism evidence="17 18">
    <name type="scientific">Olea europaea subsp. europaea</name>
    <dbReference type="NCBI Taxonomy" id="158383"/>
    <lineage>
        <taxon>Eukaryota</taxon>
        <taxon>Viridiplantae</taxon>
        <taxon>Streptophyta</taxon>
        <taxon>Embryophyta</taxon>
        <taxon>Tracheophyta</taxon>
        <taxon>Spermatophyta</taxon>
        <taxon>Magnoliopsida</taxon>
        <taxon>eudicotyledons</taxon>
        <taxon>Gunneridae</taxon>
        <taxon>Pentapetalae</taxon>
        <taxon>asterids</taxon>
        <taxon>lamiids</taxon>
        <taxon>Lamiales</taxon>
        <taxon>Oleaceae</taxon>
        <taxon>Oleeae</taxon>
        <taxon>Olea</taxon>
    </lineage>
</organism>
<keyword evidence="5" id="KW-0808">Transferase</keyword>
<comment type="subcellular location">
    <subcellularLocation>
        <location evidence="1">Cytoplasm</location>
    </subcellularLocation>
</comment>
<evidence type="ECO:0000259" key="16">
    <source>
        <dbReference type="Pfam" id="PF00275"/>
    </source>
</evidence>
<evidence type="ECO:0000256" key="8">
    <source>
        <dbReference type="ARBA" id="ARBA00023306"/>
    </source>
</evidence>
<keyword evidence="7" id="KW-0573">Peptidoglycan synthesis</keyword>
<feature type="domain" description="Enolpyruvate transferase" evidence="16">
    <location>
        <begin position="49"/>
        <end position="161"/>
    </location>
</feature>
<dbReference type="PANTHER" id="PTHR43783">
    <property type="entry name" value="UDP-N-ACETYLGLUCOSAMINE 1-CARBOXYVINYLTRANSFERASE"/>
    <property type="match status" value="1"/>
</dbReference>
<evidence type="ECO:0000256" key="5">
    <source>
        <dbReference type="ARBA" id="ARBA00022679"/>
    </source>
</evidence>
<sequence>MASTFNSNPNSTLSSPALSLPHPKIHNYENPRMLSSDLHAKWDAKLIINGGSRLSGHVSLSGSKNSALAILEAALCCSGTSKLTNVSNLSDTRMMASILYSLEPELSGIAKIRGGFFVIGPLLGRFGEAVVGLPGGCDIWARPIDIYIRGLQALGAVVEVRMWACAKESKWAPSYLLLQLLDLASLYHTSLLDKLSGAGCKIFPRHSNLKLSAIPASKGGDLRGFNVRTQPYPGLPTDLQPQTMALLSSSSIIEESVFENHMGHVRELQKFGAKLEVCGSTALVFGKENGRHFSGSRVAATDLRGGMSLVLARLASEGTTEISGISHIDRGYENLESKLCLIGADIKRQDLNKGHASNFSTPVRTSITESTYDI</sequence>